<evidence type="ECO:0000256" key="3">
    <source>
        <dbReference type="ARBA" id="ARBA00023163"/>
    </source>
</evidence>
<dbReference type="Proteomes" id="UP000550714">
    <property type="component" value="Unassembled WGS sequence"/>
</dbReference>
<sequence length="200" mass="20861">MASTRERIVTATAELFRRNGYTGTGLKQIVGRAEAPFGSLYHFFPGGKKQLGAEVIREAGLPYAALFDIYIASADDLVAGIEQAFAGAGETLVETDYADACPIATVALEVASTDDGLRRATAEVFEAWLATGTEACSTFGLSREAARALAIATVTSLEGAFVLSRSLRSTEPLDAAGATVAARARELLSTSAGSARHPRG</sequence>
<accession>A0A839S459</accession>
<gene>
    <name evidence="6" type="ORF">FHS23_003191</name>
</gene>
<dbReference type="InterPro" id="IPR001647">
    <property type="entry name" value="HTH_TetR"/>
</dbReference>
<dbReference type="RefSeq" id="WP_183655557.1">
    <property type="nucleotide sequence ID" value="NZ_JACHWU010000003.1"/>
</dbReference>
<dbReference type="SUPFAM" id="SSF48498">
    <property type="entry name" value="Tetracyclin repressor-like, C-terminal domain"/>
    <property type="match status" value="1"/>
</dbReference>
<evidence type="ECO:0000256" key="4">
    <source>
        <dbReference type="PROSITE-ProRule" id="PRU00335"/>
    </source>
</evidence>
<dbReference type="GO" id="GO:0003677">
    <property type="term" value="F:DNA binding"/>
    <property type="evidence" value="ECO:0007669"/>
    <property type="project" value="UniProtKB-UniRule"/>
</dbReference>
<protein>
    <submittedName>
        <fullName evidence="6">AcrR family transcriptional regulator</fullName>
    </submittedName>
</protein>
<keyword evidence="3" id="KW-0804">Transcription</keyword>
<feature type="domain" description="HTH tetR-type" evidence="5">
    <location>
        <begin position="2"/>
        <end position="62"/>
    </location>
</feature>
<comment type="caution">
    <text evidence="6">The sequence shown here is derived from an EMBL/GenBank/DDBJ whole genome shotgun (WGS) entry which is preliminary data.</text>
</comment>
<keyword evidence="1" id="KW-0805">Transcription regulation</keyword>
<dbReference type="InterPro" id="IPR009057">
    <property type="entry name" value="Homeodomain-like_sf"/>
</dbReference>
<evidence type="ECO:0000256" key="2">
    <source>
        <dbReference type="ARBA" id="ARBA00023125"/>
    </source>
</evidence>
<dbReference type="Pfam" id="PF00440">
    <property type="entry name" value="TetR_N"/>
    <property type="match status" value="1"/>
</dbReference>
<dbReference type="EMBL" id="JACHWU010000003">
    <property type="protein sequence ID" value="MBB3052162.1"/>
    <property type="molecule type" value="Genomic_DNA"/>
</dbReference>
<dbReference type="PROSITE" id="PS50977">
    <property type="entry name" value="HTH_TETR_2"/>
    <property type="match status" value="1"/>
</dbReference>
<dbReference type="SUPFAM" id="SSF46689">
    <property type="entry name" value="Homeodomain-like"/>
    <property type="match status" value="1"/>
</dbReference>
<dbReference type="Pfam" id="PF21993">
    <property type="entry name" value="TetR_C_13_2"/>
    <property type="match status" value="1"/>
</dbReference>
<dbReference type="PANTHER" id="PTHR47506">
    <property type="entry name" value="TRANSCRIPTIONAL REGULATORY PROTEIN"/>
    <property type="match status" value="1"/>
</dbReference>
<evidence type="ECO:0000259" key="5">
    <source>
        <dbReference type="PROSITE" id="PS50977"/>
    </source>
</evidence>
<dbReference type="PANTHER" id="PTHR47506:SF3">
    <property type="entry name" value="HTH-TYPE TRANSCRIPTIONAL REGULATOR LMRA"/>
    <property type="match status" value="1"/>
</dbReference>
<dbReference type="AlphaFoldDB" id="A0A839S459"/>
<feature type="DNA-binding region" description="H-T-H motif" evidence="4">
    <location>
        <begin position="25"/>
        <end position="44"/>
    </location>
</feature>
<evidence type="ECO:0000313" key="7">
    <source>
        <dbReference type="Proteomes" id="UP000550714"/>
    </source>
</evidence>
<keyword evidence="7" id="KW-1185">Reference proteome</keyword>
<evidence type="ECO:0000313" key="6">
    <source>
        <dbReference type="EMBL" id="MBB3052162.1"/>
    </source>
</evidence>
<proteinExistence type="predicted"/>
<reference evidence="6 7" key="1">
    <citation type="submission" date="2020-08" db="EMBL/GenBank/DDBJ databases">
        <title>Genomic Encyclopedia of Type Strains, Phase III (KMG-III): the genomes of soil and plant-associated and newly described type strains.</title>
        <authorList>
            <person name="Whitman W."/>
        </authorList>
    </citation>
    <scope>NUCLEOTIDE SEQUENCE [LARGE SCALE GENOMIC DNA]</scope>
    <source>
        <strain evidence="6 7">CECT 8577</strain>
    </source>
</reference>
<organism evidence="6 7">
    <name type="scientific">Prauserella isguenensis</name>
    <dbReference type="NCBI Taxonomy" id="1470180"/>
    <lineage>
        <taxon>Bacteria</taxon>
        <taxon>Bacillati</taxon>
        <taxon>Actinomycetota</taxon>
        <taxon>Actinomycetes</taxon>
        <taxon>Pseudonocardiales</taxon>
        <taxon>Pseudonocardiaceae</taxon>
        <taxon>Prauserella</taxon>
    </lineage>
</organism>
<keyword evidence="2 4" id="KW-0238">DNA-binding</keyword>
<evidence type="ECO:0000256" key="1">
    <source>
        <dbReference type="ARBA" id="ARBA00023015"/>
    </source>
</evidence>
<dbReference type="InterPro" id="IPR054156">
    <property type="entry name" value="YxaF_TetR_C"/>
</dbReference>
<name>A0A839S459_9PSEU</name>
<dbReference type="InterPro" id="IPR036271">
    <property type="entry name" value="Tet_transcr_reg_TetR-rel_C_sf"/>
</dbReference>
<dbReference type="Gene3D" id="1.10.357.10">
    <property type="entry name" value="Tetracycline Repressor, domain 2"/>
    <property type="match status" value="1"/>
</dbReference>